<protein>
    <submittedName>
        <fullName evidence="4">Flavodoxin family protein</fullName>
    </submittedName>
</protein>
<feature type="domain" description="Flavodoxin-like fold" evidence="3">
    <location>
        <begin position="39"/>
        <end position="217"/>
    </location>
</feature>
<dbReference type="Gene3D" id="3.40.50.360">
    <property type="match status" value="1"/>
</dbReference>
<evidence type="ECO:0000256" key="2">
    <source>
        <dbReference type="ARBA" id="ARBA00023002"/>
    </source>
</evidence>
<dbReference type="EMBL" id="CP048268">
    <property type="protein sequence ID" value="QYN53192.1"/>
    <property type="molecule type" value="Genomic_DNA"/>
</dbReference>
<reference evidence="4 5" key="1">
    <citation type="submission" date="2020-01" db="EMBL/GenBank/DDBJ databases">
        <title>Vast differences in strain-level diversity in the gut microbiota of two closely related honey bee species.</title>
        <authorList>
            <person name="Ellegaard K.M."/>
            <person name="Suenami S."/>
            <person name="Miyazaki R."/>
            <person name="Engel P."/>
        </authorList>
    </citation>
    <scope>NUCLEOTIDE SEQUENCE [LARGE SCALE GENOMIC DNA]</scope>
    <source>
        <strain evidence="4 5">ESL0416</strain>
    </source>
</reference>
<gene>
    <name evidence="4" type="ORF">GYM71_07035</name>
</gene>
<evidence type="ECO:0000313" key="4">
    <source>
        <dbReference type="EMBL" id="QYN53192.1"/>
    </source>
</evidence>
<dbReference type="InterPro" id="IPR029039">
    <property type="entry name" value="Flavoprotein-like_sf"/>
</dbReference>
<evidence type="ECO:0000256" key="1">
    <source>
        <dbReference type="ARBA" id="ARBA00006252"/>
    </source>
</evidence>
<dbReference type="PANTHER" id="PTHR10204">
    <property type="entry name" value="NAD P H OXIDOREDUCTASE-RELATED"/>
    <property type="match status" value="1"/>
</dbReference>
<dbReference type="Pfam" id="PF02525">
    <property type="entry name" value="Flavodoxin_2"/>
    <property type="match status" value="1"/>
</dbReference>
<dbReference type="SUPFAM" id="SSF52218">
    <property type="entry name" value="Flavoproteins"/>
    <property type="match status" value="1"/>
</dbReference>
<dbReference type="PANTHER" id="PTHR10204:SF34">
    <property type="entry name" value="NAD(P)H DEHYDROGENASE [QUINONE] 1 ISOFORM 1"/>
    <property type="match status" value="1"/>
</dbReference>
<dbReference type="InterPro" id="IPR003680">
    <property type="entry name" value="Flavodoxin_fold"/>
</dbReference>
<sequence length="253" mass="28772">MELAQKILNGEIRTSGTVVPQELQQPYTPHGFNAKPNQKKALFIVGEPRKYSLTYDLVYTAMRYLEENDWAVELRDLYDLNYDPVLHQEEFYYVKDGLGEAPAYLAQEQSFVKKADVILFAYPNWHDAPVSIVKGYIEKVFAAGFAYEAGKNGLIGLLSGKYLYTIMNCGYLGGGQGYVGDGIGQNDQVWDKYMNAFKVFDDDTAQFWGMTNAGRFVNDQSPRNFSSDYQDQLVKLHAVLQEHLQRDLLSVIK</sequence>
<accession>A0ABX8WBM4</accession>
<evidence type="ECO:0000259" key="3">
    <source>
        <dbReference type="Pfam" id="PF02525"/>
    </source>
</evidence>
<keyword evidence="5" id="KW-1185">Reference proteome</keyword>
<dbReference type="InterPro" id="IPR051545">
    <property type="entry name" value="NAD(P)H_dehydrogenase_qn"/>
</dbReference>
<keyword evidence="2" id="KW-0560">Oxidoreductase</keyword>
<proteinExistence type="inferred from homology"/>
<dbReference type="Proteomes" id="UP000826550">
    <property type="component" value="Chromosome"/>
</dbReference>
<organism evidence="4 5">
    <name type="scientific">Lactobacillus panisapium</name>
    <dbReference type="NCBI Taxonomy" id="2012495"/>
    <lineage>
        <taxon>Bacteria</taxon>
        <taxon>Bacillati</taxon>
        <taxon>Bacillota</taxon>
        <taxon>Bacilli</taxon>
        <taxon>Lactobacillales</taxon>
        <taxon>Lactobacillaceae</taxon>
        <taxon>Lactobacillus</taxon>
    </lineage>
</organism>
<evidence type="ECO:0000313" key="5">
    <source>
        <dbReference type="Proteomes" id="UP000826550"/>
    </source>
</evidence>
<name>A0ABX8WBM4_9LACO</name>
<dbReference type="RefSeq" id="WP_220219958.1">
    <property type="nucleotide sequence ID" value="NZ_CP048268.1"/>
</dbReference>
<comment type="similarity">
    <text evidence="1">Belongs to the NAD(P)H dehydrogenase (quinone) family.</text>
</comment>